<gene>
    <name evidence="1" type="ORF">HAX54_034749</name>
</gene>
<protein>
    <submittedName>
        <fullName evidence="1">Uncharacterized protein</fullName>
    </submittedName>
</protein>
<proteinExistence type="predicted"/>
<sequence length="150" mass="17323">MEWFRVLLMDWFRVLEDGMVYDIVNEYNGTLGFVGVQQLIVSISCEKLYEIVDDEGIRILLSLVNEKYDVINLFAVEDCDLDIDVENIVTHKVVEDCDLDIDVENIVRHKESVIQVDKVGSDCYSNGTDIDSKDVSDYYDYDSEELEFIA</sequence>
<organism evidence="1 2">
    <name type="scientific">Datura stramonium</name>
    <name type="common">Jimsonweed</name>
    <name type="synonym">Common thornapple</name>
    <dbReference type="NCBI Taxonomy" id="4076"/>
    <lineage>
        <taxon>Eukaryota</taxon>
        <taxon>Viridiplantae</taxon>
        <taxon>Streptophyta</taxon>
        <taxon>Embryophyta</taxon>
        <taxon>Tracheophyta</taxon>
        <taxon>Spermatophyta</taxon>
        <taxon>Magnoliopsida</taxon>
        <taxon>eudicotyledons</taxon>
        <taxon>Gunneridae</taxon>
        <taxon>Pentapetalae</taxon>
        <taxon>asterids</taxon>
        <taxon>lamiids</taxon>
        <taxon>Solanales</taxon>
        <taxon>Solanaceae</taxon>
        <taxon>Solanoideae</taxon>
        <taxon>Datureae</taxon>
        <taxon>Datura</taxon>
    </lineage>
</organism>
<dbReference type="EMBL" id="JACEIK010000045">
    <property type="protein sequence ID" value="MCD7447764.1"/>
    <property type="molecule type" value="Genomic_DNA"/>
</dbReference>
<evidence type="ECO:0000313" key="2">
    <source>
        <dbReference type="Proteomes" id="UP000823775"/>
    </source>
</evidence>
<evidence type="ECO:0000313" key="1">
    <source>
        <dbReference type="EMBL" id="MCD7447764.1"/>
    </source>
</evidence>
<reference evidence="1 2" key="1">
    <citation type="journal article" date="2021" name="BMC Genomics">
        <title>Datura genome reveals duplications of psychoactive alkaloid biosynthetic genes and high mutation rate following tissue culture.</title>
        <authorList>
            <person name="Rajewski A."/>
            <person name="Carter-House D."/>
            <person name="Stajich J."/>
            <person name="Litt A."/>
        </authorList>
    </citation>
    <scope>NUCLEOTIDE SEQUENCE [LARGE SCALE GENOMIC DNA]</scope>
    <source>
        <strain evidence="1">AR-01</strain>
    </source>
</reference>
<dbReference type="Proteomes" id="UP000823775">
    <property type="component" value="Unassembled WGS sequence"/>
</dbReference>
<name>A0ABS8RMD0_DATST</name>
<comment type="caution">
    <text evidence="1">The sequence shown here is derived from an EMBL/GenBank/DDBJ whole genome shotgun (WGS) entry which is preliminary data.</text>
</comment>
<accession>A0ABS8RMD0</accession>
<keyword evidence="2" id="KW-1185">Reference proteome</keyword>